<dbReference type="PANTHER" id="PTHR42792">
    <property type="entry name" value="FLAGELLIN"/>
    <property type="match status" value="1"/>
</dbReference>
<keyword evidence="4" id="KW-0975">Bacterial flagellum</keyword>
<keyword evidence="6" id="KW-0282">Flagellum</keyword>
<evidence type="ECO:0000259" key="5">
    <source>
        <dbReference type="Pfam" id="PF00669"/>
    </source>
</evidence>
<feature type="domain" description="Flagellin N-terminal" evidence="5">
    <location>
        <begin position="16"/>
        <end position="140"/>
    </location>
</feature>
<dbReference type="Pfam" id="PF00669">
    <property type="entry name" value="Flagellin_N"/>
    <property type="match status" value="1"/>
</dbReference>
<protein>
    <submittedName>
        <fullName evidence="6">Flagellar biosynthesis protein FlgL</fullName>
    </submittedName>
</protein>
<dbReference type="RefSeq" id="WP_214534476.1">
    <property type="nucleotide sequence ID" value="NZ_JAHFVK010000001.1"/>
</dbReference>
<gene>
    <name evidence="6" type="ORF">KK137_02535</name>
</gene>
<proteinExistence type="inferred from homology"/>
<evidence type="ECO:0000256" key="3">
    <source>
        <dbReference type="ARBA" id="ARBA00005709"/>
    </source>
</evidence>
<dbReference type="Proteomes" id="UP000811255">
    <property type="component" value="Unassembled WGS sequence"/>
</dbReference>
<sequence length="303" mass="31940">MINLSTASYFERSTQQLGSLREQANKLQDQISTGDRLTRSSDDPVAAARLRILDRRERLAAVDQRNSDAALSDLKLADTALSTMVNIITRAKELALSAANEAQGPEQRALLSAELDTLRESLLSVANSRNASGHALFGGQTGGAAYTLSGTTITYAGTAATGAIDIGEGQQVTPSFTGPEVLNFDQGGTTTDLFALLGNLSAALQDPAVDSVAVAQASLDGLDSSFDKVTTAQTITGARMGWIDMMDTRRQAVGDQVTQEKSDIGSVDPATAMVHLQETLTVLEASQASFVKLSGLSLFNLIR</sequence>
<evidence type="ECO:0000313" key="6">
    <source>
        <dbReference type="EMBL" id="MBT2133200.1"/>
    </source>
</evidence>
<organism evidence="6 7">
    <name type="scientific">Croceibacterium selenioxidans</name>
    <dbReference type="NCBI Taxonomy" id="2838833"/>
    <lineage>
        <taxon>Bacteria</taxon>
        <taxon>Pseudomonadati</taxon>
        <taxon>Pseudomonadota</taxon>
        <taxon>Alphaproteobacteria</taxon>
        <taxon>Sphingomonadales</taxon>
        <taxon>Erythrobacteraceae</taxon>
        <taxon>Croceibacterium</taxon>
    </lineage>
</organism>
<comment type="subcellular location">
    <subcellularLocation>
        <location evidence="1">Bacterial flagellum</location>
    </subcellularLocation>
    <subcellularLocation>
        <location evidence="2">Secreted</location>
    </subcellularLocation>
</comment>
<keyword evidence="6" id="KW-0966">Cell projection</keyword>
<evidence type="ECO:0000256" key="4">
    <source>
        <dbReference type="ARBA" id="ARBA00023143"/>
    </source>
</evidence>
<dbReference type="SUPFAM" id="SSF64518">
    <property type="entry name" value="Phase 1 flagellin"/>
    <property type="match status" value="1"/>
</dbReference>
<dbReference type="InterPro" id="IPR001029">
    <property type="entry name" value="Flagellin_N"/>
</dbReference>
<comment type="similarity">
    <text evidence="3">Belongs to the bacterial flagellin family.</text>
</comment>
<dbReference type="InterPro" id="IPR001492">
    <property type="entry name" value="Flagellin"/>
</dbReference>
<reference evidence="6 7" key="1">
    <citation type="submission" date="2021-05" db="EMBL/GenBank/DDBJ databases">
        <title>Croceibacterium sp. LX-88 genome sequence.</title>
        <authorList>
            <person name="Luo X."/>
        </authorList>
    </citation>
    <scope>NUCLEOTIDE SEQUENCE [LARGE SCALE GENOMIC DNA]</scope>
    <source>
        <strain evidence="6 7">LX-88</strain>
    </source>
</reference>
<evidence type="ECO:0000256" key="2">
    <source>
        <dbReference type="ARBA" id="ARBA00004613"/>
    </source>
</evidence>
<dbReference type="EMBL" id="JAHFVK010000001">
    <property type="protein sequence ID" value="MBT2133200.1"/>
    <property type="molecule type" value="Genomic_DNA"/>
</dbReference>
<dbReference type="PANTHER" id="PTHR42792:SF1">
    <property type="entry name" value="FLAGELLAR HOOK-ASSOCIATED PROTEIN 3"/>
    <property type="match status" value="1"/>
</dbReference>
<accession>A0ABS5W1U0</accession>
<evidence type="ECO:0000256" key="1">
    <source>
        <dbReference type="ARBA" id="ARBA00004365"/>
    </source>
</evidence>
<keyword evidence="6" id="KW-0969">Cilium</keyword>
<comment type="caution">
    <text evidence="6">The sequence shown here is derived from an EMBL/GenBank/DDBJ whole genome shotgun (WGS) entry which is preliminary data.</text>
</comment>
<keyword evidence="7" id="KW-1185">Reference proteome</keyword>
<dbReference type="Gene3D" id="1.20.1330.10">
    <property type="entry name" value="f41 fragment of flagellin, N-terminal domain"/>
    <property type="match status" value="1"/>
</dbReference>
<name>A0ABS5W1U0_9SPHN</name>
<evidence type="ECO:0000313" key="7">
    <source>
        <dbReference type="Proteomes" id="UP000811255"/>
    </source>
</evidence>